<evidence type="ECO:0000313" key="2">
    <source>
        <dbReference type="EMBL" id="CAD7659287.1"/>
    </source>
</evidence>
<evidence type="ECO:0000313" key="3">
    <source>
        <dbReference type="Proteomes" id="UP000728032"/>
    </source>
</evidence>
<organism evidence="2">
    <name type="scientific">Oppiella nova</name>
    <dbReference type="NCBI Taxonomy" id="334625"/>
    <lineage>
        <taxon>Eukaryota</taxon>
        <taxon>Metazoa</taxon>
        <taxon>Ecdysozoa</taxon>
        <taxon>Arthropoda</taxon>
        <taxon>Chelicerata</taxon>
        <taxon>Arachnida</taxon>
        <taxon>Acari</taxon>
        <taxon>Acariformes</taxon>
        <taxon>Sarcoptiformes</taxon>
        <taxon>Oribatida</taxon>
        <taxon>Brachypylina</taxon>
        <taxon>Oppioidea</taxon>
        <taxon>Oppiidae</taxon>
        <taxon>Oppiella</taxon>
    </lineage>
</organism>
<dbReference type="SUPFAM" id="SSF56815">
    <property type="entry name" value="Sec1/munc18-like (SM) proteins"/>
    <property type="match status" value="2"/>
</dbReference>
<accession>A0A7R9QWD5</accession>
<dbReference type="InterPro" id="IPR027482">
    <property type="entry name" value="Sec1-like_dom2"/>
</dbReference>
<dbReference type="InterPro" id="IPR036045">
    <property type="entry name" value="Sec1-like_sf"/>
</dbReference>
<dbReference type="PANTHER" id="PTHR11679">
    <property type="entry name" value="VESICLE PROTEIN SORTING-ASSOCIATED"/>
    <property type="match status" value="1"/>
</dbReference>
<dbReference type="Gene3D" id="3.40.50.2060">
    <property type="match status" value="1"/>
</dbReference>
<dbReference type="OrthoDB" id="10262528at2759"/>
<name>A0A7R9QWD5_9ACAR</name>
<dbReference type="Proteomes" id="UP000728032">
    <property type="component" value="Unassembled WGS sequence"/>
</dbReference>
<gene>
    <name evidence="2" type="ORF">ONB1V03_LOCUS15883</name>
</gene>
<dbReference type="InterPro" id="IPR001619">
    <property type="entry name" value="Sec1-like"/>
</dbReference>
<dbReference type="AlphaFoldDB" id="A0A7R9QWD5"/>
<dbReference type="Gene3D" id="3.40.50.1910">
    <property type="match status" value="2"/>
</dbReference>
<proteinExistence type="inferred from homology"/>
<keyword evidence="3" id="KW-1185">Reference proteome</keyword>
<comment type="similarity">
    <text evidence="1">Belongs to the STXBP/unc-18/SEC1 family.</text>
</comment>
<sequence length="364" mass="40948">MEYKSGSIAYSLKKYSSDLFIGLLNQINGQKDLILSPQLIPIFDLMFGFTLLKTPSTSKKVCFVIESTLTDTQMVANAINADKRRGAEDIEYWIVFVPKKIQICDECLEREGVYQYITLLNYPLGLIPLDIDLFSLEFPDFYANSFLFGDQCGLSRINQSLSQLQGLVGLISRAYIKGKYATIVSDYLTQTSSESANSLSTGFISDLILVDRDEDYVSVLMSQLNYMGIQICDECLEREGVYQYITLLNYPLGLIPLDVDLFSLEFPDFYANSFLFGDQCGLSRINQSLSQLQGLVGLIPRAYIKGKYATIVSDYLTQTSSESANSLSTGFISDLILVDRDEDYVSVLMSQLNYMGEKWNLVPK</sequence>
<dbReference type="InterPro" id="IPR043154">
    <property type="entry name" value="Sec-1-like_dom1"/>
</dbReference>
<dbReference type="Pfam" id="PF00995">
    <property type="entry name" value="Sec1"/>
    <property type="match status" value="1"/>
</dbReference>
<protein>
    <submittedName>
        <fullName evidence="2">Uncharacterized protein</fullName>
    </submittedName>
</protein>
<dbReference type="EMBL" id="CAJPVJ010017008">
    <property type="protein sequence ID" value="CAG2176449.1"/>
    <property type="molecule type" value="Genomic_DNA"/>
</dbReference>
<dbReference type="EMBL" id="OC931833">
    <property type="protein sequence ID" value="CAD7659287.1"/>
    <property type="molecule type" value="Genomic_DNA"/>
</dbReference>
<dbReference type="GO" id="GO:0016192">
    <property type="term" value="P:vesicle-mediated transport"/>
    <property type="evidence" value="ECO:0007669"/>
    <property type="project" value="InterPro"/>
</dbReference>
<reference evidence="2" key="1">
    <citation type="submission" date="2020-11" db="EMBL/GenBank/DDBJ databases">
        <authorList>
            <person name="Tran Van P."/>
        </authorList>
    </citation>
    <scope>NUCLEOTIDE SEQUENCE</scope>
</reference>
<evidence type="ECO:0000256" key="1">
    <source>
        <dbReference type="ARBA" id="ARBA00009884"/>
    </source>
</evidence>